<proteinExistence type="predicted"/>
<name>A0ABR8TQJ4_9PSED</name>
<reference evidence="1 2" key="1">
    <citation type="submission" date="2020-08" db="EMBL/GenBank/DDBJ databases">
        <title>A Genomic Blueprint of the Chicken Gut Microbiome.</title>
        <authorList>
            <person name="Gilroy R."/>
            <person name="Ravi A."/>
            <person name="Getino M."/>
            <person name="Pursley I."/>
            <person name="Horton D.L."/>
            <person name="Alikhan N.-F."/>
            <person name="Baker D."/>
            <person name="Gharbi K."/>
            <person name="Hall N."/>
            <person name="Watson M."/>
            <person name="Adriaenssens E.M."/>
            <person name="Foster-Nyarko E."/>
            <person name="Jarju S."/>
            <person name="Secka A."/>
            <person name="Antonio M."/>
            <person name="Oren A."/>
            <person name="Chaudhuri R."/>
            <person name="La Ragione R.M."/>
            <person name="Hildebrand F."/>
            <person name="Pallen M.J."/>
        </authorList>
    </citation>
    <scope>NUCLEOTIDE SEQUENCE [LARGE SCALE GENOMIC DNA]</scope>
    <source>
        <strain evidence="1 2">Sa2CUA2</strain>
    </source>
</reference>
<evidence type="ECO:0000313" key="1">
    <source>
        <dbReference type="EMBL" id="MBD7978033.1"/>
    </source>
</evidence>
<comment type="caution">
    <text evidence="1">The sequence shown here is derived from an EMBL/GenBank/DDBJ whole genome shotgun (WGS) entry which is preliminary data.</text>
</comment>
<dbReference type="EMBL" id="JACSQG010000006">
    <property type="protein sequence ID" value="MBD7978033.1"/>
    <property type="molecule type" value="Genomic_DNA"/>
</dbReference>
<organism evidence="1 2">
    <name type="scientific">Serpens gallinarum</name>
    <dbReference type="NCBI Taxonomy" id="2763075"/>
    <lineage>
        <taxon>Bacteria</taxon>
        <taxon>Pseudomonadati</taxon>
        <taxon>Pseudomonadota</taxon>
        <taxon>Gammaproteobacteria</taxon>
        <taxon>Pseudomonadales</taxon>
        <taxon>Pseudomonadaceae</taxon>
        <taxon>Pseudomonas</taxon>
    </lineage>
</organism>
<accession>A0ABR8TQJ4</accession>
<protein>
    <submittedName>
        <fullName evidence="1">Uncharacterized protein</fullName>
    </submittedName>
</protein>
<dbReference type="RefSeq" id="WP_251836806.1">
    <property type="nucleotide sequence ID" value="NZ_JACSQG010000006.1"/>
</dbReference>
<gene>
    <name evidence="1" type="ORF">H9642_12650</name>
</gene>
<sequence length="64" mass="7236">MLCTSTDAERRAVNALLDWLKARRLVTGAMEMAEAEQMLDEAARQVILTGARKLPKEHLQELEL</sequence>
<evidence type="ECO:0000313" key="2">
    <source>
        <dbReference type="Proteomes" id="UP000611945"/>
    </source>
</evidence>
<dbReference type="Proteomes" id="UP000611945">
    <property type="component" value="Unassembled WGS sequence"/>
</dbReference>
<keyword evidence="2" id="KW-1185">Reference proteome</keyword>